<proteinExistence type="predicted"/>
<dbReference type="InterPro" id="IPR029044">
    <property type="entry name" value="Nucleotide-diphossugar_trans"/>
</dbReference>
<sequence>MLETRRARPQPPPKLCDRSLRAVVSHFLDDDDSVSDEFIPGLNEFSAQLEDVDFIITDLVVNVESQAPHQKQIIDRDLIASTSCGAFESIDGDLFRATLKGQHLYFNSANAVINRKVFDRYRFHSEIKKTADWLFYLEVSLQERIKAIYFPNIFAVYNVHLSSMSIASDKSYWNMRAFEQLHAVVPKGHPSHADVRRAYGKALFDAGYADRLKHKPRALYYYCKSTRYGPPAANQGDPEIARAGSALARRVKAADAT</sequence>
<name>A0A9D7QIP8_9RHOO</name>
<evidence type="ECO:0000313" key="1">
    <source>
        <dbReference type="EMBL" id="MBK8891621.1"/>
    </source>
</evidence>
<dbReference type="SUPFAM" id="SSF53448">
    <property type="entry name" value="Nucleotide-diphospho-sugar transferases"/>
    <property type="match status" value="1"/>
</dbReference>
<dbReference type="Proteomes" id="UP000808146">
    <property type="component" value="Unassembled WGS sequence"/>
</dbReference>
<accession>A0A9D7QIP8</accession>
<gene>
    <name evidence="1" type="ORF">IPN75_15210</name>
</gene>
<dbReference type="EMBL" id="JADKBR010000017">
    <property type="protein sequence ID" value="MBK8891621.1"/>
    <property type="molecule type" value="Genomic_DNA"/>
</dbReference>
<organism evidence="1 2">
    <name type="scientific">Candidatus Dechloromonas phosphorivorans</name>
    <dbReference type="NCBI Taxonomy" id="2899244"/>
    <lineage>
        <taxon>Bacteria</taxon>
        <taxon>Pseudomonadati</taxon>
        <taxon>Pseudomonadota</taxon>
        <taxon>Betaproteobacteria</taxon>
        <taxon>Rhodocyclales</taxon>
        <taxon>Azonexaceae</taxon>
        <taxon>Dechloromonas</taxon>
    </lineage>
</organism>
<dbReference type="Gene3D" id="3.90.550.10">
    <property type="entry name" value="Spore Coat Polysaccharide Biosynthesis Protein SpsA, Chain A"/>
    <property type="match status" value="1"/>
</dbReference>
<reference evidence="1" key="1">
    <citation type="submission" date="2020-10" db="EMBL/GenBank/DDBJ databases">
        <title>Connecting structure to function with the recovery of over 1000 high-quality activated sludge metagenome-assembled genomes encoding full-length rRNA genes using long-read sequencing.</title>
        <authorList>
            <person name="Singleton C.M."/>
            <person name="Petriglieri F."/>
            <person name="Kristensen J.M."/>
            <person name="Kirkegaard R.H."/>
            <person name="Michaelsen T.Y."/>
            <person name="Andersen M.H."/>
            <person name="Karst S.M."/>
            <person name="Dueholm M.S."/>
            <person name="Nielsen P.H."/>
            <person name="Albertsen M."/>
        </authorList>
    </citation>
    <scope>NUCLEOTIDE SEQUENCE</scope>
    <source>
        <strain evidence="1">OdNE_18-Q3-R46-58_BAT3C.305</strain>
    </source>
</reference>
<evidence type="ECO:0000313" key="2">
    <source>
        <dbReference type="Proteomes" id="UP000808146"/>
    </source>
</evidence>
<protein>
    <submittedName>
        <fullName evidence="1">Uncharacterized protein</fullName>
    </submittedName>
</protein>
<comment type="caution">
    <text evidence="1">The sequence shown here is derived from an EMBL/GenBank/DDBJ whole genome shotgun (WGS) entry which is preliminary data.</text>
</comment>
<dbReference type="AlphaFoldDB" id="A0A9D7QIP8"/>